<proteinExistence type="inferred from homology"/>
<evidence type="ECO:0000256" key="1">
    <source>
        <dbReference type="ARBA" id="ARBA00004651"/>
    </source>
</evidence>
<feature type="domain" description="ABC transmembrane type-1" evidence="10">
    <location>
        <begin position="98"/>
        <end position="308"/>
    </location>
</feature>
<name>A0A7Z0KAM3_9MICC</name>
<gene>
    <name evidence="11" type="ORF">HNR09_001851</name>
</gene>
<feature type="transmembrane region" description="Helical" evidence="8">
    <location>
        <begin position="38"/>
        <end position="59"/>
    </location>
</feature>
<dbReference type="PANTHER" id="PTHR42929">
    <property type="entry name" value="INNER MEMBRANE ABC TRANSPORTER PERMEASE PROTEIN YDCU-RELATED-RELATED"/>
    <property type="match status" value="1"/>
</dbReference>
<dbReference type="PANTHER" id="PTHR42929:SF1">
    <property type="entry name" value="INNER MEMBRANE ABC TRANSPORTER PERMEASE PROTEIN YDCU-RELATED"/>
    <property type="match status" value="1"/>
</dbReference>
<evidence type="ECO:0000256" key="6">
    <source>
        <dbReference type="ARBA" id="ARBA00022989"/>
    </source>
</evidence>
<dbReference type="EMBL" id="JACCFY010000001">
    <property type="protein sequence ID" value="NYJ78440.1"/>
    <property type="molecule type" value="Genomic_DNA"/>
</dbReference>
<dbReference type="Gene3D" id="1.10.3720.10">
    <property type="entry name" value="MetI-like"/>
    <property type="match status" value="1"/>
</dbReference>
<evidence type="ECO:0000256" key="9">
    <source>
        <dbReference type="SAM" id="MobiDB-lite"/>
    </source>
</evidence>
<keyword evidence="5 8" id="KW-0812">Transmembrane</keyword>
<evidence type="ECO:0000256" key="8">
    <source>
        <dbReference type="RuleBase" id="RU363032"/>
    </source>
</evidence>
<dbReference type="PROSITE" id="PS50928">
    <property type="entry name" value="ABC_TM1"/>
    <property type="match status" value="1"/>
</dbReference>
<evidence type="ECO:0000256" key="4">
    <source>
        <dbReference type="ARBA" id="ARBA00022475"/>
    </source>
</evidence>
<keyword evidence="12" id="KW-1185">Reference proteome</keyword>
<dbReference type="GO" id="GO:0055085">
    <property type="term" value="P:transmembrane transport"/>
    <property type="evidence" value="ECO:0007669"/>
    <property type="project" value="InterPro"/>
</dbReference>
<dbReference type="CDD" id="cd06261">
    <property type="entry name" value="TM_PBP2"/>
    <property type="match status" value="1"/>
</dbReference>
<keyword evidence="4" id="KW-1003">Cell membrane</keyword>
<sequence>MSLKAAEELTTPQEHVDPASIPERSAEEQRTWRTRGRLGMLLVIPGFAFIAIFFVVPVFSMLAMSLYTQPEGAVAGEFVPGFNVATYAQVMSTYGDTFVRSFAFALIATVAALCIGYPMAYLVAVRLRGRPLLQGLLLVVIIAPFFSSFILRVQSWRFILSDESWVVGFLKAISVLPEDGRLTATALAVVAGMTYLYLPLMTLPIYANLERLDTRLIEAGGDLYAGGFQTFLRVTLPLSMPGVMAGTILTFIPASGDYVNAVMLGNNVDTTTVGQIVDSRFFHAADYPSAAALSAVLMGIILILVTLYVRRFGTKEIV</sequence>
<dbReference type="InterPro" id="IPR000515">
    <property type="entry name" value="MetI-like"/>
</dbReference>
<feature type="transmembrane region" description="Helical" evidence="8">
    <location>
        <begin position="132"/>
        <end position="151"/>
    </location>
</feature>
<organism evidence="11 12">
    <name type="scientific">Nesterenkonia xinjiangensis</name>
    <dbReference type="NCBI Taxonomy" id="225327"/>
    <lineage>
        <taxon>Bacteria</taxon>
        <taxon>Bacillati</taxon>
        <taxon>Actinomycetota</taxon>
        <taxon>Actinomycetes</taxon>
        <taxon>Micrococcales</taxon>
        <taxon>Micrococcaceae</taxon>
        <taxon>Nesterenkonia</taxon>
    </lineage>
</organism>
<evidence type="ECO:0000313" key="11">
    <source>
        <dbReference type="EMBL" id="NYJ78440.1"/>
    </source>
</evidence>
<keyword evidence="6 8" id="KW-1133">Transmembrane helix</keyword>
<comment type="subcellular location">
    <subcellularLocation>
        <location evidence="1 8">Cell membrane</location>
        <topology evidence="1 8">Multi-pass membrane protein</topology>
    </subcellularLocation>
</comment>
<dbReference type="AlphaFoldDB" id="A0A7Z0KAM3"/>
<reference evidence="11 12" key="1">
    <citation type="submission" date="2020-07" db="EMBL/GenBank/DDBJ databases">
        <title>Sequencing the genomes of 1000 actinobacteria strains.</title>
        <authorList>
            <person name="Klenk H.-P."/>
        </authorList>
    </citation>
    <scope>NUCLEOTIDE SEQUENCE [LARGE SCALE GENOMIC DNA]</scope>
    <source>
        <strain evidence="11 12">DSM 15475</strain>
    </source>
</reference>
<dbReference type="GO" id="GO:0005886">
    <property type="term" value="C:plasma membrane"/>
    <property type="evidence" value="ECO:0007669"/>
    <property type="project" value="UniProtKB-SubCell"/>
</dbReference>
<dbReference type="Proteomes" id="UP000535437">
    <property type="component" value="Unassembled WGS sequence"/>
</dbReference>
<protein>
    <submittedName>
        <fullName evidence="11">Spermidine/putrescine transport system permease protein</fullName>
    </submittedName>
</protein>
<feature type="transmembrane region" description="Helical" evidence="8">
    <location>
        <begin position="102"/>
        <end position="125"/>
    </location>
</feature>
<evidence type="ECO:0000256" key="7">
    <source>
        <dbReference type="ARBA" id="ARBA00023136"/>
    </source>
</evidence>
<feature type="transmembrane region" description="Helical" evidence="8">
    <location>
        <begin position="290"/>
        <end position="309"/>
    </location>
</feature>
<evidence type="ECO:0000256" key="3">
    <source>
        <dbReference type="ARBA" id="ARBA00022448"/>
    </source>
</evidence>
<dbReference type="SUPFAM" id="SSF161098">
    <property type="entry name" value="MetI-like"/>
    <property type="match status" value="1"/>
</dbReference>
<comment type="similarity">
    <text evidence="2">Belongs to the binding-protein-dependent transport system permease family. CysTW subfamily.</text>
</comment>
<keyword evidence="3 8" id="KW-0813">Transport</keyword>
<feature type="transmembrane region" description="Helical" evidence="8">
    <location>
        <begin position="186"/>
        <end position="209"/>
    </location>
</feature>
<dbReference type="RefSeq" id="WP_179541783.1">
    <property type="nucleotide sequence ID" value="NZ_BAAALL010000005.1"/>
</dbReference>
<feature type="region of interest" description="Disordered" evidence="9">
    <location>
        <begin position="1"/>
        <end position="28"/>
    </location>
</feature>
<dbReference type="InterPro" id="IPR035906">
    <property type="entry name" value="MetI-like_sf"/>
</dbReference>
<evidence type="ECO:0000313" key="12">
    <source>
        <dbReference type="Proteomes" id="UP000535437"/>
    </source>
</evidence>
<evidence type="ECO:0000256" key="5">
    <source>
        <dbReference type="ARBA" id="ARBA00022692"/>
    </source>
</evidence>
<keyword evidence="7 8" id="KW-0472">Membrane</keyword>
<accession>A0A7Z0KAM3</accession>
<comment type="caution">
    <text evidence="11">The sequence shown here is derived from an EMBL/GenBank/DDBJ whole genome shotgun (WGS) entry which is preliminary data.</text>
</comment>
<evidence type="ECO:0000256" key="2">
    <source>
        <dbReference type="ARBA" id="ARBA00007069"/>
    </source>
</evidence>
<feature type="transmembrane region" description="Helical" evidence="8">
    <location>
        <begin position="230"/>
        <end position="254"/>
    </location>
</feature>
<evidence type="ECO:0000259" key="10">
    <source>
        <dbReference type="PROSITE" id="PS50928"/>
    </source>
</evidence>
<dbReference type="Pfam" id="PF00528">
    <property type="entry name" value="BPD_transp_1"/>
    <property type="match status" value="1"/>
</dbReference>